<gene>
    <name evidence="2" type="ordered locus">SL003B_0855</name>
</gene>
<protein>
    <recommendedName>
        <fullName evidence="4">PepSY domain-containing protein</fullName>
    </recommendedName>
</protein>
<organism evidence="2 3">
    <name type="scientific">Polymorphum gilvum (strain LMG 25793 / CGMCC 1.9160 / SL003B-26A1)</name>
    <dbReference type="NCBI Taxonomy" id="991905"/>
    <lineage>
        <taxon>Bacteria</taxon>
        <taxon>Pseudomonadati</taxon>
        <taxon>Pseudomonadota</taxon>
        <taxon>Alphaproteobacteria</taxon>
        <taxon>Rhodobacterales</taxon>
        <taxon>Paracoccaceae</taxon>
        <taxon>Polymorphum</taxon>
    </lineage>
</organism>
<evidence type="ECO:0000256" key="1">
    <source>
        <dbReference type="SAM" id="SignalP"/>
    </source>
</evidence>
<sequence>MFKKTFATAILAGATLFAAQFSGAQAQAASRGPTAEVPAAVQIDYRRGGRGWDDDRRHGRHGRLQPHEIRRSLVHQGYRHVADMQPRGSVYVVRAVGWRGMPQQLIVDAYTARILERRPAGYGPHGGHRW</sequence>
<dbReference type="KEGG" id="pgv:SL003B_0855"/>
<dbReference type="STRING" id="991905.SL003B_0855"/>
<accession>F2IWI6</accession>
<keyword evidence="1" id="KW-0732">Signal</keyword>
<dbReference type="OrthoDB" id="7678718at2"/>
<dbReference type="HOGENOM" id="CLU_1936126_0_0_5"/>
<keyword evidence="3" id="KW-1185">Reference proteome</keyword>
<proteinExistence type="predicted"/>
<evidence type="ECO:0000313" key="2">
    <source>
        <dbReference type="EMBL" id="ADZ69285.1"/>
    </source>
</evidence>
<dbReference type="EMBL" id="CP002568">
    <property type="protein sequence ID" value="ADZ69285.1"/>
    <property type="molecule type" value="Genomic_DNA"/>
</dbReference>
<dbReference type="Proteomes" id="UP000008130">
    <property type="component" value="Chromosome"/>
</dbReference>
<evidence type="ECO:0008006" key="4">
    <source>
        <dbReference type="Google" id="ProtNLM"/>
    </source>
</evidence>
<evidence type="ECO:0000313" key="3">
    <source>
        <dbReference type="Proteomes" id="UP000008130"/>
    </source>
</evidence>
<dbReference type="eggNOG" id="ENOG5033DUX">
    <property type="taxonomic scope" value="Bacteria"/>
</dbReference>
<dbReference type="RefSeq" id="WP_013651602.1">
    <property type="nucleotide sequence ID" value="NC_015259.1"/>
</dbReference>
<dbReference type="AlphaFoldDB" id="F2IWI6"/>
<feature type="signal peptide" evidence="1">
    <location>
        <begin position="1"/>
        <end position="26"/>
    </location>
</feature>
<feature type="chain" id="PRO_5003283853" description="PepSY domain-containing protein" evidence="1">
    <location>
        <begin position="27"/>
        <end position="130"/>
    </location>
</feature>
<name>F2IWI6_POLGS</name>
<reference evidence="2 3" key="1">
    <citation type="journal article" date="2011" name="J. Bacteriol.">
        <title>Complete genome sequence of Polymorphum gilvum SL003B-26A1T, a crude oil-degrading bacterium from oil-polluted saline soil.</title>
        <authorList>
            <person name="Li S.G."/>
            <person name="Tang Y.Q."/>
            <person name="Nie Y."/>
            <person name="Cai M."/>
            <person name="Wu X.L."/>
        </authorList>
    </citation>
    <scope>NUCLEOTIDE SEQUENCE [LARGE SCALE GENOMIC DNA]</scope>
    <source>
        <strain evidence="3">LMG 25793 / CGMCC 1.9160 / SL003B-26A1</strain>
    </source>
</reference>